<proteinExistence type="predicted"/>
<accession>A0AAD2FJZ5</accession>
<protein>
    <submittedName>
        <fullName evidence="1">Uncharacterized protein</fullName>
    </submittedName>
</protein>
<comment type="caution">
    <text evidence="1">The sequence shown here is derived from an EMBL/GenBank/DDBJ whole genome shotgun (WGS) entry which is preliminary data.</text>
</comment>
<dbReference type="Gene3D" id="3.90.550.10">
    <property type="entry name" value="Spore Coat Polysaccharide Biosynthesis Protein SpsA, Chain A"/>
    <property type="match status" value="1"/>
</dbReference>
<gene>
    <name evidence="1" type="ORF">CYCCA115_LOCUS8916</name>
</gene>
<sequence length="513" mass="57955">MTKGKETRTRRCLLIVLVVLVFGLAGPLRASLATTNTTISIWIDETSLLPTISAESNSTTNEERQMGNVITDSQSVGTNVTAPITTVAYLVSVTGCTKSFATKIYDFGAVLKKSIDLNSFPLHPRSRYGSKTFVLVTPETKTTKCVKHLKRAGFQPYSVKFPVKFSEIQQVEGAKIFRKNIRSDGCCGEKELIKLHAYSMTDFPVAIHLDLDTLVVNPLDPVIDAMVLPPDNPTGRDARELLFAPELPESNTSFRYPRMATPTYKASVPLDKLDVQAYYTRDYNMLKRGKGLKVGLQGGFIMVKPNLTTLETLVNMVRSGKYYNAKGGRQGGWFRSGYFSHIWGSMTIQGLLAYYYSDVAHDTSIELNRCRFNQIAENPRRSSFDKRGKYPRGTPISVDADYKDMDCRDRPGSDCDDVQCQKWPLEETFIFHFTYCKTPTKCGDISYNETYKDHQCNLMYRKWFDVRKLVSGDKHDRIATGTYYPDHYRGYCREKGKYISIPSLDKASNGGRQ</sequence>
<dbReference type="AlphaFoldDB" id="A0AAD2FJZ5"/>
<organism evidence="1 2">
    <name type="scientific">Cylindrotheca closterium</name>
    <dbReference type="NCBI Taxonomy" id="2856"/>
    <lineage>
        <taxon>Eukaryota</taxon>
        <taxon>Sar</taxon>
        <taxon>Stramenopiles</taxon>
        <taxon>Ochrophyta</taxon>
        <taxon>Bacillariophyta</taxon>
        <taxon>Bacillariophyceae</taxon>
        <taxon>Bacillariophycidae</taxon>
        <taxon>Bacillariales</taxon>
        <taxon>Bacillariaceae</taxon>
        <taxon>Cylindrotheca</taxon>
    </lineage>
</organism>
<evidence type="ECO:0000313" key="1">
    <source>
        <dbReference type="EMBL" id="CAJ1944495.1"/>
    </source>
</evidence>
<dbReference type="Proteomes" id="UP001295423">
    <property type="component" value="Unassembled WGS sequence"/>
</dbReference>
<name>A0AAD2FJZ5_9STRA</name>
<keyword evidence="2" id="KW-1185">Reference proteome</keyword>
<dbReference type="EMBL" id="CAKOGP040001224">
    <property type="protein sequence ID" value="CAJ1944495.1"/>
    <property type="molecule type" value="Genomic_DNA"/>
</dbReference>
<dbReference type="InterPro" id="IPR029044">
    <property type="entry name" value="Nucleotide-diphossugar_trans"/>
</dbReference>
<evidence type="ECO:0000313" key="2">
    <source>
        <dbReference type="Proteomes" id="UP001295423"/>
    </source>
</evidence>
<reference evidence="1" key="1">
    <citation type="submission" date="2023-08" db="EMBL/GenBank/DDBJ databases">
        <authorList>
            <person name="Audoor S."/>
            <person name="Bilcke G."/>
        </authorList>
    </citation>
    <scope>NUCLEOTIDE SEQUENCE</scope>
</reference>